<dbReference type="InterPro" id="IPR050832">
    <property type="entry name" value="Bact_Acetyltransf"/>
</dbReference>
<organism evidence="4 5">
    <name type="scientific">Nocardioides vastitatis</name>
    <dbReference type="NCBI Taxonomy" id="2568655"/>
    <lineage>
        <taxon>Bacteria</taxon>
        <taxon>Bacillati</taxon>
        <taxon>Actinomycetota</taxon>
        <taxon>Actinomycetes</taxon>
        <taxon>Propionibacteriales</taxon>
        <taxon>Nocardioidaceae</taxon>
        <taxon>Nocardioides</taxon>
    </lineage>
</organism>
<evidence type="ECO:0000256" key="2">
    <source>
        <dbReference type="ARBA" id="ARBA00023315"/>
    </source>
</evidence>
<feature type="domain" description="N-acetyltransferase" evidence="3">
    <location>
        <begin position="12"/>
        <end position="155"/>
    </location>
</feature>
<protein>
    <submittedName>
        <fullName evidence="4">GNAT family N-acetyltransferase</fullName>
    </submittedName>
</protein>
<comment type="caution">
    <text evidence="4">The sequence shown here is derived from an EMBL/GenBank/DDBJ whole genome shotgun (WGS) entry which is preliminary data.</text>
</comment>
<dbReference type="EMBL" id="JBHSNS010000020">
    <property type="protein sequence ID" value="MFC5731642.1"/>
    <property type="molecule type" value="Genomic_DNA"/>
</dbReference>
<dbReference type="CDD" id="cd04301">
    <property type="entry name" value="NAT_SF"/>
    <property type="match status" value="1"/>
</dbReference>
<evidence type="ECO:0000256" key="1">
    <source>
        <dbReference type="ARBA" id="ARBA00022679"/>
    </source>
</evidence>
<evidence type="ECO:0000313" key="4">
    <source>
        <dbReference type="EMBL" id="MFC5731642.1"/>
    </source>
</evidence>
<dbReference type="PROSITE" id="PS51186">
    <property type="entry name" value="GNAT"/>
    <property type="match status" value="1"/>
</dbReference>
<dbReference type="PANTHER" id="PTHR43877">
    <property type="entry name" value="AMINOALKYLPHOSPHONATE N-ACETYLTRANSFERASE-RELATED-RELATED"/>
    <property type="match status" value="1"/>
</dbReference>
<keyword evidence="5" id="KW-1185">Reference proteome</keyword>
<sequence length="155" mass="17056">MDDSTRIATSPEDFETAARLLVAFNTEYDEPAPEPDWWATHLARLSAEGTARVVLAGRPGDGVGVVRLRTSTYSEDLEAYLAELYVAPPLRGQGIGTVLLQAIIEDARAQGATYMDLTTTEDDVAARAIYRRFGFDRNEGRGAEGALSYYYEKDL</sequence>
<keyword evidence="2" id="KW-0012">Acyltransferase</keyword>
<dbReference type="SUPFAM" id="SSF55729">
    <property type="entry name" value="Acyl-CoA N-acyltransferases (Nat)"/>
    <property type="match status" value="1"/>
</dbReference>
<dbReference type="InterPro" id="IPR016181">
    <property type="entry name" value="Acyl_CoA_acyltransferase"/>
</dbReference>
<evidence type="ECO:0000259" key="3">
    <source>
        <dbReference type="PROSITE" id="PS51186"/>
    </source>
</evidence>
<gene>
    <name evidence="4" type="ORF">ACFPQB_22210</name>
</gene>
<proteinExistence type="predicted"/>
<accession>A0ABW0ZMP4</accession>
<reference evidence="5" key="1">
    <citation type="journal article" date="2019" name="Int. J. Syst. Evol. Microbiol.">
        <title>The Global Catalogue of Microorganisms (GCM) 10K type strain sequencing project: providing services to taxonomists for standard genome sequencing and annotation.</title>
        <authorList>
            <consortium name="The Broad Institute Genomics Platform"/>
            <consortium name="The Broad Institute Genome Sequencing Center for Infectious Disease"/>
            <person name="Wu L."/>
            <person name="Ma J."/>
        </authorList>
    </citation>
    <scope>NUCLEOTIDE SEQUENCE [LARGE SCALE GENOMIC DNA]</scope>
    <source>
        <strain evidence="5">YIM 94188</strain>
    </source>
</reference>
<dbReference type="RefSeq" id="WP_136436835.1">
    <property type="nucleotide sequence ID" value="NZ_JBHSNS010000020.1"/>
</dbReference>
<dbReference type="Gene3D" id="3.40.630.30">
    <property type="match status" value="1"/>
</dbReference>
<dbReference type="Proteomes" id="UP001596072">
    <property type="component" value="Unassembled WGS sequence"/>
</dbReference>
<dbReference type="Pfam" id="PF00583">
    <property type="entry name" value="Acetyltransf_1"/>
    <property type="match status" value="1"/>
</dbReference>
<keyword evidence="1" id="KW-0808">Transferase</keyword>
<evidence type="ECO:0000313" key="5">
    <source>
        <dbReference type="Proteomes" id="UP001596072"/>
    </source>
</evidence>
<dbReference type="InterPro" id="IPR000182">
    <property type="entry name" value="GNAT_dom"/>
</dbReference>
<name>A0ABW0ZMP4_9ACTN</name>